<dbReference type="InterPro" id="IPR006076">
    <property type="entry name" value="FAD-dep_OxRdtase"/>
</dbReference>
<dbReference type="EMBL" id="VCQV01000037">
    <property type="protein sequence ID" value="TWP33693.1"/>
    <property type="molecule type" value="Genomic_DNA"/>
</dbReference>
<dbReference type="PANTHER" id="PTHR13847:SF287">
    <property type="entry name" value="FAD-DEPENDENT OXIDOREDUCTASE DOMAIN-CONTAINING PROTEIN 1"/>
    <property type="match status" value="1"/>
</dbReference>
<sequence length="436" mass="46381">MSDTADVVVVGAGVIGAASALELAKTGLRVLVVDKAGGAGLGSTSASSAVVRFNYSTWDAVATAWESKHCWEKWSEHLRIPDNGGLATFVRVGMVMLDVPPMPRDHIMPLFDLVGVPYEEWDAAELRARVPGIDTGRYWPPKRVDDEAFFAETATKQIGALYTPDGGFIDDAQLAAQNLATAAGAAGAEFLFNRAVTGIDRHAGRVSAVKLSDGTQIATRVLVNVAGPWSSEINRMAGVGGEFTVGVRPMRQEVHQVAAPPGYNRPSGLGPAIADMDLGTYMRPDGSGFLLIGGTEPACDPLEWIDDPDRANPRPTASRFQAQVTRAARRLPGLTVPNAPTGIAGVYDVADDWTPIYDRTDLDGFYVAIGTSGNQFKNAPLAGRFLATIIDGVEAGHDHDRDPLRYTCEHTGHVINLGAFSRKRTPNNASSGTVMG</sequence>
<comment type="caution">
    <text evidence="3">The sequence shown here is derived from an EMBL/GenBank/DDBJ whole genome shotgun (WGS) entry which is preliminary data.</text>
</comment>
<dbReference type="Gene3D" id="3.50.50.60">
    <property type="entry name" value="FAD/NAD(P)-binding domain"/>
    <property type="match status" value="1"/>
</dbReference>
<dbReference type="OrthoDB" id="9806452at2"/>
<dbReference type="InterPro" id="IPR036188">
    <property type="entry name" value="FAD/NAD-bd_sf"/>
</dbReference>
<keyword evidence="1" id="KW-0560">Oxidoreductase</keyword>
<reference evidence="3 4" key="2">
    <citation type="submission" date="2019-08" db="EMBL/GenBank/DDBJ databases">
        <title>Jejuicoccus antrihumi gen. nov., sp. nov., a new member of the family Dermacoccaceae isolated from a cave.</title>
        <authorList>
            <person name="Schumann P."/>
            <person name="Kim I.S."/>
        </authorList>
    </citation>
    <scope>NUCLEOTIDE SEQUENCE [LARGE SCALE GENOMIC DNA]</scope>
    <source>
        <strain evidence="3 4">C5-26</strain>
    </source>
</reference>
<dbReference type="RefSeq" id="WP_146319941.1">
    <property type="nucleotide sequence ID" value="NZ_VCQV01000037.1"/>
</dbReference>
<keyword evidence="4" id="KW-1185">Reference proteome</keyword>
<organism evidence="3 4">
    <name type="scientific">Leekyejoonella antrihumi</name>
    <dbReference type="NCBI Taxonomy" id="1660198"/>
    <lineage>
        <taxon>Bacteria</taxon>
        <taxon>Bacillati</taxon>
        <taxon>Actinomycetota</taxon>
        <taxon>Actinomycetes</taxon>
        <taxon>Micrococcales</taxon>
        <taxon>Dermacoccaceae</taxon>
        <taxon>Leekyejoonella</taxon>
    </lineage>
</organism>
<dbReference type="GO" id="GO:0005737">
    <property type="term" value="C:cytoplasm"/>
    <property type="evidence" value="ECO:0007669"/>
    <property type="project" value="TreeGrafter"/>
</dbReference>
<protein>
    <submittedName>
        <fullName evidence="3">FAD-binding oxidoreductase</fullName>
    </submittedName>
</protein>
<gene>
    <name evidence="3" type="ORF">FGL98_20425</name>
</gene>
<evidence type="ECO:0000259" key="2">
    <source>
        <dbReference type="Pfam" id="PF01266"/>
    </source>
</evidence>
<evidence type="ECO:0000313" key="3">
    <source>
        <dbReference type="EMBL" id="TWP33693.1"/>
    </source>
</evidence>
<dbReference type="PANTHER" id="PTHR13847">
    <property type="entry name" value="SARCOSINE DEHYDROGENASE-RELATED"/>
    <property type="match status" value="1"/>
</dbReference>
<evidence type="ECO:0000256" key="1">
    <source>
        <dbReference type="ARBA" id="ARBA00023002"/>
    </source>
</evidence>
<name>A0A563DUT2_9MICO</name>
<reference evidence="3 4" key="1">
    <citation type="submission" date="2019-05" db="EMBL/GenBank/DDBJ databases">
        <authorList>
            <person name="Lee S.D."/>
        </authorList>
    </citation>
    <scope>NUCLEOTIDE SEQUENCE [LARGE SCALE GENOMIC DNA]</scope>
    <source>
        <strain evidence="3 4">C5-26</strain>
    </source>
</reference>
<dbReference type="SUPFAM" id="SSF51905">
    <property type="entry name" value="FAD/NAD(P)-binding domain"/>
    <property type="match status" value="1"/>
</dbReference>
<dbReference type="Proteomes" id="UP000320244">
    <property type="component" value="Unassembled WGS sequence"/>
</dbReference>
<dbReference type="GO" id="GO:0016491">
    <property type="term" value="F:oxidoreductase activity"/>
    <property type="evidence" value="ECO:0007669"/>
    <property type="project" value="UniProtKB-KW"/>
</dbReference>
<dbReference type="Gene3D" id="3.30.9.10">
    <property type="entry name" value="D-Amino Acid Oxidase, subunit A, domain 2"/>
    <property type="match status" value="1"/>
</dbReference>
<accession>A0A563DUT2</accession>
<dbReference type="Pfam" id="PF01266">
    <property type="entry name" value="DAO"/>
    <property type="match status" value="1"/>
</dbReference>
<proteinExistence type="predicted"/>
<feature type="domain" description="FAD dependent oxidoreductase" evidence="2">
    <location>
        <begin position="6"/>
        <end position="387"/>
    </location>
</feature>
<evidence type="ECO:0000313" key="4">
    <source>
        <dbReference type="Proteomes" id="UP000320244"/>
    </source>
</evidence>
<dbReference type="AlphaFoldDB" id="A0A563DUT2"/>